<feature type="compositionally biased region" description="Low complexity" evidence="5">
    <location>
        <begin position="55"/>
        <end position="76"/>
    </location>
</feature>
<dbReference type="InterPro" id="IPR029035">
    <property type="entry name" value="DHS-like_NAD/FAD-binding_dom"/>
</dbReference>
<evidence type="ECO:0000313" key="7">
    <source>
        <dbReference type="EMBL" id="USW47659.1"/>
    </source>
</evidence>
<dbReference type="Gene3D" id="3.30.1600.10">
    <property type="entry name" value="SIR2/SIRT2 'Small Domain"/>
    <property type="match status" value="1"/>
</dbReference>
<dbReference type="GO" id="GO:0046872">
    <property type="term" value="F:metal ion binding"/>
    <property type="evidence" value="ECO:0007669"/>
    <property type="project" value="UniProtKB-KW"/>
</dbReference>
<reference evidence="7" key="1">
    <citation type="submission" date="2022-06" db="EMBL/GenBank/DDBJ databases">
        <title>Complete genome sequences of two strains of the flax pathogen Septoria linicola.</title>
        <authorList>
            <person name="Lapalu N."/>
            <person name="Simon A."/>
            <person name="Demenou B."/>
            <person name="Paumier D."/>
            <person name="Guillot M.-P."/>
            <person name="Gout L."/>
            <person name="Valade R."/>
        </authorList>
    </citation>
    <scope>NUCLEOTIDE SEQUENCE</scope>
    <source>
        <strain evidence="7">SE15195</strain>
    </source>
</reference>
<dbReference type="Pfam" id="PF02146">
    <property type="entry name" value="SIR2"/>
    <property type="match status" value="1"/>
</dbReference>
<evidence type="ECO:0000256" key="4">
    <source>
        <dbReference type="PROSITE-ProRule" id="PRU00236"/>
    </source>
</evidence>
<feature type="binding site" evidence="4">
    <location>
        <position position="273"/>
    </location>
    <ligand>
        <name>Zn(2+)</name>
        <dbReference type="ChEBI" id="CHEBI:29105"/>
    </ligand>
</feature>
<feature type="region of interest" description="Disordered" evidence="5">
    <location>
        <begin position="526"/>
        <end position="707"/>
    </location>
</feature>
<keyword evidence="8" id="KW-1185">Reference proteome</keyword>
<feature type="binding site" evidence="4">
    <location>
        <position position="292"/>
    </location>
    <ligand>
        <name>Zn(2+)</name>
        <dbReference type="ChEBI" id="CHEBI:29105"/>
    </ligand>
</feature>
<keyword evidence="3" id="KW-0520">NAD</keyword>
<keyword evidence="4" id="KW-0479">Metal-binding</keyword>
<dbReference type="PANTHER" id="PTHR47651">
    <property type="entry name" value="NAD-DEPENDENT HISTONE DEACETYLASE HST4"/>
    <property type="match status" value="1"/>
</dbReference>
<feature type="binding site" evidence="4">
    <location>
        <position position="295"/>
    </location>
    <ligand>
        <name>Zn(2+)</name>
        <dbReference type="ChEBI" id="CHEBI:29105"/>
    </ligand>
</feature>
<evidence type="ECO:0000256" key="3">
    <source>
        <dbReference type="ARBA" id="ARBA00023027"/>
    </source>
</evidence>
<dbReference type="GO" id="GO:0016740">
    <property type="term" value="F:transferase activity"/>
    <property type="evidence" value="ECO:0007669"/>
    <property type="project" value="UniProtKB-KW"/>
</dbReference>
<dbReference type="AlphaFoldDB" id="A0A9Q9ADS1"/>
<dbReference type="PROSITE" id="PS50305">
    <property type="entry name" value="SIRTUIN"/>
    <property type="match status" value="1"/>
</dbReference>
<proteinExistence type="inferred from homology"/>
<evidence type="ECO:0000313" key="8">
    <source>
        <dbReference type="Proteomes" id="UP001056384"/>
    </source>
</evidence>
<dbReference type="InterPro" id="IPR003000">
    <property type="entry name" value="Sirtuin"/>
</dbReference>
<name>A0A9Q9ADS1_9PEZI</name>
<feature type="compositionally biased region" description="Pro residues" evidence="5">
    <location>
        <begin position="1"/>
        <end position="13"/>
    </location>
</feature>
<evidence type="ECO:0000259" key="6">
    <source>
        <dbReference type="PROSITE" id="PS50305"/>
    </source>
</evidence>
<feature type="domain" description="Deacetylase sirtuin-type" evidence="6">
    <location>
        <begin position="116"/>
        <end position="420"/>
    </location>
</feature>
<evidence type="ECO:0000256" key="1">
    <source>
        <dbReference type="ARBA" id="ARBA00006924"/>
    </source>
</evidence>
<feature type="compositionally biased region" description="Basic residues" evidence="5">
    <location>
        <begin position="602"/>
        <end position="618"/>
    </location>
</feature>
<feature type="compositionally biased region" description="Basic and acidic residues" evidence="5">
    <location>
        <begin position="548"/>
        <end position="559"/>
    </location>
</feature>
<sequence>MAAPPASAPPPPSSVRLSSPLSSAPPSSRSCSPLSELSRSPTPPEDIMRCRSRSRANSAPYPSPPASQQTSQSGSPVPDGGMSSDKDGPPPAKRRRISEKAERTTEYLDLRHDTIDPEQQHQLDRLVNVLHRRQKIVVIAGAGISVSAGIPDFRSSQGLFRSLKEEYNLKGSGKDLFDASVYKDDVSTSSFHNMVNTMSRLTKDAKPTVFHHMLATIAQEDRLLRLYSQNVDGIDTGLEPLQTAIPLAKGANGKWPRTVQVHGGLDKMVCSKCHDLADLDPSLFDGPVPPTCPRCVEVNDIRVGLEGKRSHGIGRMRPRMVLYNEHNPDDEAIGAVTKDDLRKRPDAVIVVGTTLKVPGVRRIVREMCATVRDRRGGVAIWINSDPPPISKDLEDCWDIIVQGPCDNVAKHAAMRRWDVPATSDEYAEISEGEAKKTAAKKMRVQLPPSHGLLHAPKVERLSVNHRNNSFRPVSIGEMTPQKCMDHGPADWSPMSTVRSSVVPSIESGIDGIGAEAIDSTVSGLLTPTKSARGSPVKKLPWKVSSFPDLKDKSNEDVKKQQASKGTKKPSATKSKKSANVKPLPAQKADSKAKTAKSAPKATGRKTAPKPQGKSKRQASPKLTLKTSMGVSKTTMGNAKQARKEADNQITSGKSPSKLRHVTNASSEAMHALSPQDPRLNLSPPQSQEQYGKVERPATRMSISSITN</sequence>
<keyword evidence="2" id="KW-0808">Transferase</keyword>
<feature type="compositionally biased region" description="Low complexity" evidence="5">
    <location>
        <begin position="14"/>
        <end position="40"/>
    </location>
</feature>
<feature type="compositionally biased region" description="Low complexity" evidence="5">
    <location>
        <begin position="562"/>
        <end position="572"/>
    </location>
</feature>
<evidence type="ECO:0000256" key="5">
    <source>
        <dbReference type="SAM" id="MobiDB-lite"/>
    </source>
</evidence>
<accession>A0A9Q9ADS1</accession>
<feature type="region of interest" description="Disordered" evidence="5">
    <location>
        <begin position="1"/>
        <end position="105"/>
    </location>
</feature>
<feature type="binding site" evidence="4">
    <location>
        <position position="270"/>
    </location>
    <ligand>
        <name>Zn(2+)</name>
        <dbReference type="ChEBI" id="CHEBI:29105"/>
    </ligand>
</feature>
<comment type="similarity">
    <text evidence="1">Belongs to the sirtuin family. Class I subfamily.</text>
</comment>
<dbReference type="GO" id="GO:0070403">
    <property type="term" value="F:NAD+ binding"/>
    <property type="evidence" value="ECO:0007669"/>
    <property type="project" value="InterPro"/>
</dbReference>
<dbReference type="EMBL" id="CP099418">
    <property type="protein sequence ID" value="USW47659.1"/>
    <property type="molecule type" value="Genomic_DNA"/>
</dbReference>
<evidence type="ECO:0000256" key="2">
    <source>
        <dbReference type="ARBA" id="ARBA00022679"/>
    </source>
</evidence>
<dbReference type="InterPro" id="IPR026590">
    <property type="entry name" value="Ssirtuin_cat_dom"/>
</dbReference>
<gene>
    <name evidence="7" type="ORF">Slin15195_G009780</name>
</gene>
<dbReference type="PANTHER" id="PTHR47651:SF17">
    <property type="entry name" value="DEACETYLASE SIRTUIN-TYPE DOMAIN-CONTAINING PROTEIN"/>
    <property type="match status" value="1"/>
</dbReference>
<dbReference type="Gene3D" id="3.40.50.1220">
    <property type="entry name" value="TPP-binding domain"/>
    <property type="match status" value="1"/>
</dbReference>
<dbReference type="Proteomes" id="UP001056384">
    <property type="component" value="Chromosome 1"/>
</dbReference>
<dbReference type="SUPFAM" id="SSF52467">
    <property type="entry name" value="DHS-like NAD/FAD-binding domain"/>
    <property type="match status" value="1"/>
</dbReference>
<feature type="active site" description="Proton acceptor" evidence="4">
    <location>
        <position position="262"/>
    </location>
</feature>
<feature type="compositionally biased region" description="Polar residues" evidence="5">
    <location>
        <begin position="624"/>
        <end position="637"/>
    </location>
</feature>
<organism evidence="7 8">
    <name type="scientific">Septoria linicola</name>
    <dbReference type="NCBI Taxonomy" id="215465"/>
    <lineage>
        <taxon>Eukaryota</taxon>
        <taxon>Fungi</taxon>
        <taxon>Dikarya</taxon>
        <taxon>Ascomycota</taxon>
        <taxon>Pezizomycotina</taxon>
        <taxon>Dothideomycetes</taxon>
        <taxon>Dothideomycetidae</taxon>
        <taxon>Mycosphaerellales</taxon>
        <taxon>Mycosphaerellaceae</taxon>
        <taxon>Septoria</taxon>
    </lineage>
</organism>
<keyword evidence="4" id="KW-0862">Zinc</keyword>
<protein>
    <submittedName>
        <fullName evidence="7">Sirtuin family, DHS-like NAD/FAD-binding domain superfamily</fullName>
    </submittedName>
</protein>
<dbReference type="InterPro" id="IPR026591">
    <property type="entry name" value="Sirtuin_cat_small_dom_sf"/>
</dbReference>